<keyword evidence="3" id="KW-0808">Transferase</keyword>
<dbReference type="PROSITE" id="PS50011">
    <property type="entry name" value="PROTEIN_KINASE_DOM"/>
    <property type="match status" value="1"/>
</dbReference>
<keyword evidence="4 8" id="KW-0547">Nucleotide-binding</keyword>
<dbReference type="InterPro" id="IPR044092">
    <property type="entry name" value="STKc_PRP4"/>
</dbReference>
<dbReference type="InterPro" id="IPR017441">
    <property type="entry name" value="Protein_kinase_ATP_BS"/>
</dbReference>
<evidence type="ECO:0000313" key="12">
    <source>
        <dbReference type="Proteomes" id="UP000254866"/>
    </source>
</evidence>
<sequence>MASSASSDEGEIRDRDSSVEKATTSLPNFNGTSVDPQDRNRSSKSTSMSPEHGYTPRGRRSLEGSKSPYSDRPSRGSKRSRDDDYSDRPRDPRRFRVHYEDNATSEYKRHPRAPYEDLDRGSTAASDLRYDDHDRYLEKRHRTRSRSPYRRRRGAEEYSRNGQPRRDADRFNGYRVRGGHGSNSYRDVNNREFVDQSVSKRGQSPLPAVNSRHEAKTTKGNAQQYTDQSSNNIELEKKRITAESSRSEAPEEPLDEATLIEQRRKRREAIKAKYRGSATPLLVQALQLGDKTGESTPSRQDDTTSSAQSASPAISTPSTPTESQDPASPTAFAISNDQDLANTKGAAIVGGDDGPSAADYDPTEDMREDKERDVQRHHEEEVSSGAYDEVKQTTEQDVLLPLEHAPTDEAPQKSADDFDMFAEDDDDMFAEESTQAENASQKVSNDVAEAVRIPQAKELDVGMLDNWDDIEGYYKVILGELLNGRYHVQANLGKGMFSSVVRATDVTTRKLVAIKLIRNNETMRKAGMKEIEILQNLNEADPDDKKHLIRLERHFEHKGHLCMVFENLSINLREVLKKFGRDVGINLRAVRAYAQQMFLGLGLMRKCNILHADLKPDNILVNESRNMLKICDLGSASDSSENDITPYLVSRFYRAPEIILGMPYDFAIDVWSVGCTLYELYTGKILFTGRTNNQMLRSIMECRGKFTTKMLKRSQFAHVHFDEMANFRSVEQDKLTGKDTVKTLSFTKPSRDLRTRLMSASKGLTEAETKELTLFADLLDRCLALNPEKRCTPTEALKHPFILRSAK</sequence>
<dbReference type="GO" id="GO:0004674">
    <property type="term" value="F:protein serine/threonine kinase activity"/>
    <property type="evidence" value="ECO:0007669"/>
    <property type="project" value="UniProtKB-KW"/>
</dbReference>
<dbReference type="InterPro" id="IPR008271">
    <property type="entry name" value="Ser/Thr_kinase_AS"/>
</dbReference>
<feature type="compositionally biased region" description="Basic and acidic residues" evidence="9">
    <location>
        <begin position="154"/>
        <end position="172"/>
    </location>
</feature>
<evidence type="ECO:0000256" key="7">
    <source>
        <dbReference type="ARBA" id="ARBA00023596"/>
    </source>
</evidence>
<feature type="binding site" evidence="8">
    <location>
        <position position="515"/>
    </location>
    <ligand>
        <name>ATP</name>
        <dbReference type="ChEBI" id="CHEBI:30616"/>
    </ligand>
</feature>
<keyword evidence="5 11" id="KW-0418">Kinase</keyword>
<evidence type="ECO:0000256" key="2">
    <source>
        <dbReference type="ARBA" id="ARBA00022527"/>
    </source>
</evidence>
<dbReference type="FunFam" id="1.10.510.10:FF:000078">
    <property type="entry name" value="Serine/threonine-protein kinase PRP4 homolog"/>
    <property type="match status" value="1"/>
</dbReference>
<dbReference type="PROSITE" id="PS00108">
    <property type="entry name" value="PROTEIN_KINASE_ST"/>
    <property type="match status" value="1"/>
</dbReference>
<dbReference type="FunFam" id="3.30.200.20:FF:000440">
    <property type="entry name" value="CMGC/DYRK/PRP4 protein kinase, variant"/>
    <property type="match status" value="1"/>
</dbReference>
<feature type="region of interest" description="Disordered" evidence="9">
    <location>
        <begin position="1"/>
        <end position="262"/>
    </location>
</feature>
<dbReference type="SUPFAM" id="SSF56112">
    <property type="entry name" value="Protein kinase-like (PK-like)"/>
    <property type="match status" value="1"/>
</dbReference>
<protein>
    <recommendedName>
        <fullName evidence="1">non-specific serine/threonine protein kinase</fullName>
        <ecNumber evidence="1">2.7.11.1</ecNumber>
    </recommendedName>
</protein>
<dbReference type="GO" id="GO:0045292">
    <property type="term" value="P:mRNA cis splicing, via spliceosome"/>
    <property type="evidence" value="ECO:0007669"/>
    <property type="project" value="InterPro"/>
</dbReference>
<keyword evidence="12" id="KW-1185">Reference proteome</keyword>
<dbReference type="Gene3D" id="1.10.510.10">
    <property type="entry name" value="Transferase(Phosphotransferase) domain 1"/>
    <property type="match status" value="1"/>
</dbReference>
<feature type="compositionally biased region" description="Basic and acidic residues" evidence="9">
    <location>
        <begin position="128"/>
        <end position="137"/>
    </location>
</feature>
<dbReference type="PANTHER" id="PTHR24058:SF103">
    <property type="entry name" value="SERINE_THREONINE-PROTEIN KINASE PRP4 HOMOLOG"/>
    <property type="match status" value="1"/>
</dbReference>
<dbReference type="Gene3D" id="3.30.200.20">
    <property type="entry name" value="Phosphorylase Kinase, domain 1"/>
    <property type="match status" value="1"/>
</dbReference>
<dbReference type="GO" id="GO:0005524">
    <property type="term" value="F:ATP binding"/>
    <property type="evidence" value="ECO:0007669"/>
    <property type="project" value="UniProtKB-UniRule"/>
</dbReference>
<feature type="compositionally biased region" description="Basic and acidic residues" evidence="9">
    <location>
        <begin position="364"/>
        <end position="381"/>
    </location>
</feature>
<dbReference type="Proteomes" id="UP000254866">
    <property type="component" value="Unassembled WGS sequence"/>
</dbReference>
<dbReference type="CDD" id="cd14135">
    <property type="entry name" value="STKc_PRP4"/>
    <property type="match status" value="1"/>
</dbReference>
<feature type="compositionally biased region" description="Basic residues" evidence="9">
    <location>
        <begin position="138"/>
        <end position="153"/>
    </location>
</feature>
<feature type="compositionally biased region" description="Polar residues" evidence="9">
    <location>
        <begin position="20"/>
        <end position="35"/>
    </location>
</feature>
<evidence type="ECO:0000256" key="4">
    <source>
        <dbReference type="ARBA" id="ARBA00022741"/>
    </source>
</evidence>
<dbReference type="InterPro" id="IPR011009">
    <property type="entry name" value="Kinase-like_dom_sf"/>
</dbReference>
<accession>A0A370U346</accession>
<dbReference type="STRING" id="2656787.A0A370U346"/>
<feature type="compositionally biased region" description="Polar residues" evidence="9">
    <location>
        <begin position="218"/>
        <end position="233"/>
    </location>
</feature>
<dbReference type="InterPro" id="IPR050494">
    <property type="entry name" value="Ser_Thr_dual-spec_kinase"/>
</dbReference>
<organism evidence="11 12">
    <name type="scientific">Venustampulla echinocandica</name>
    <dbReference type="NCBI Taxonomy" id="2656787"/>
    <lineage>
        <taxon>Eukaryota</taxon>
        <taxon>Fungi</taxon>
        <taxon>Dikarya</taxon>
        <taxon>Ascomycota</taxon>
        <taxon>Pezizomycotina</taxon>
        <taxon>Leotiomycetes</taxon>
        <taxon>Helotiales</taxon>
        <taxon>Pleuroascaceae</taxon>
        <taxon>Venustampulla</taxon>
    </lineage>
</organism>
<feature type="domain" description="Protein kinase" evidence="10">
    <location>
        <begin position="486"/>
        <end position="802"/>
    </location>
</feature>
<dbReference type="AlphaFoldDB" id="A0A370U346"/>
<evidence type="ECO:0000256" key="5">
    <source>
        <dbReference type="ARBA" id="ARBA00022777"/>
    </source>
</evidence>
<evidence type="ECO:0000313" key="11">
    <source>
        <dbReference type="EMBL" id="RDL42163.1"/>
    </source>
</evidence>
<dbReference type="GeneID" id="43594991"/>
<feature type="compositionally biased region" description="Basic and acidic residues" evidence="9">
    <location>
        <begin position="234"/>
        <end position="249"/>
    </location>
</feature>
<proteinExistence type="inferred from homology"/>
<evidence type="ECO:0000259" key="10">
    <source>
        <dbReference type="PROSITE" id="PS50011"/>
    </source>
</evidence>
<dbReference type="EC" id="2.7.11.1" evidence="1"/>
<comment type="caution">
    <text evidence="11">The sequence shown here is derived from an EMBL/GenBank/DDBJ whole genome shotgun (WGS) entry which is preliminary data.</text>
</comment>
<feature type="compositionally biased region" description="Basic and acidic residues" evidence="9">
    <location>
        <begin position="10"/>
        <end position="19"/>
    </location>
</feature>
<dbReference type="PROSITE" id="PS00107">
    <property type="entry name" value="PROTEIN_KINASE_ATP"/>
    <property type="match status" value="1"/>
</dbReference>
<feature type="region of interest" description="Disordered" evidence="9">
    <location>
        <begin position="345"/>
        <end position="391"/>
    </location>
</feature>
<gene>
    <name evidence="11" type="ORF">BP5553_02142</name>
</gene>
<keyword evidence="2" id="KW-0723">Serine/threonine-protein kinase</keyword>
<dbReference type="Pfam" id="PF00069">
    <property type="entry name" value="Pkinase"/>
    <property type="match status" value="1"/>
</dbReference>
<evidence type="ECO:0000256" key="9">
    <source>
        <dbReference type="SAM" id="MobiDB-lite"/>
    </source>
</evidence>
<evidence type="ECO:0000256" key="6">
    <source>
        <dbReference type="ARBA" id="ARBA00022840"/>
    </source>
</evidence>
<feature type="compositionally biased region" description="Low complexity" evidence="9">
    <location>
        <begin position="303"/>
        <end position="323"/>
    </location>
</feature>
<evidence type="ECO:0000256" key="1">
    <source>
        <dbReference type="ARBA" id="ARBA00012513"/>
    </source>
</evidence>
<evidence type="ECO:0000256" key="8">
    <source>
        <dbReference type="PROSITE-ProRule" id="PRU10141"/>
    </source>
</evidence>
<dbReference type="RefSeq" id="XP_031874819.1">
    <property type="nucleotide sequence ID" value="XM_032010765.1"/>
</dbReference>
<comment type="similarity">
    <text evidence="7">Belongs to the protein kinase superfamily. CMGC Ser/Thr protein kinase family.</text>
</comment>
<reference evidence="11 12" key="1">
    <citation type="journal article" date="2018" name="IMA Fungus">
        <title>IMA Genome-F 9: Draft genome sequence of Annulohypoxylon stygium, Aspergillus mulundensis, Berkeleyomyces basicola (syn. Thielaviopsis basicola), Ceratocystis smalleyi, two Cercospora beticola strains, Coleophoma cylindrospora, Fusarium fracticaudum, Phialophora cf. hyalina, and Morchella septimelata.</title>
        <authorList>
            <person name="Wingfield B.D."/>
            <person name="Bills G.F."/>
            <person name="Dong Y."/>
            <person name="Huang W."/>
            <person name="Nel W.J."/>
            <person name="Swalarsk-Parry B.S."/>
            <person name="Vaghefi N."/>
            <person name="Wilken P.M."/>
            <person name="An Z."/>
            <person name="de Beer Z.W."/>
            <person name="De Vos L."/>
            <person name="Chen L."/>
            <person name="Duong T.A."/>
            <person name="Gao Y."/>
            <person name="Hammerbacher A."/>
            <person name="Kikkert J.R."/>
            <person name="Li Y."/>
            <person name="Li H."/>
            <person name="Li K."/>
            <person name="Li Q."/>
            <person name="Liu X."/>
            <person name="Ma X."/>
            <person name="Naidoo K."/>
            <person name="Pethybridge S.J."/>
            <person name="Sun J."/>
            <person name="Steenkamp E.T."/>
            <person name="van der Nest M.A."/>
            <person name="van Wyk S."/>
            <person name="Wingfield M.J."/>
            <person name="Xiong C."/>
            <person name="Yue Q."/>
            <person name="Zhang X."/>
        </authorList>
    </citation>
    <scope>NUCLEOTIDE SEQUENCE [LARGE SCALE GENOMIC DNA]</scope>
    <source>
        <strain evidence="11 12">BP 5553</strain>
    </source>
</reference>
<dbReference type="OrthoDB" id="9332038at2759"/>
<dbReference type="PANTHER" id="PTHR24058">
    <property type="entry name" value="DUAL SPECIFICITY PROTEIN KINASE"/>
    <property type="match status" value="1"/>
</dbReference>
<feature type="region of interest" description="Disordered" evidence="9">
    <location>
        <begin position="289"/>
        <end position="331"/>
    </location>
</feature>
<evidence type="ECO:0000256" key="3">
    <source>
        <dbReference type="ARBA" id="ARBA00022679"/>
    </source>
</evidence>
<keyword evidence="6 8" id="KW-0067">ATP-binding</keyword>
<name>A0A370U346_9HELO</name>
<dbReference type="SMART" id="SM00220">
    <property type="entry name" value="S_TKc"/>
    <property type="match status" value="1"/>
</dbReference>
<dbReference type="EMBL" id="NPIC01000001">
    <property type="protein sequence ID" value="RDL42163.1"/>
    <property type="molecule type" value="Genomic_DNA"/>
</dbReference>
<dbReference type="InterPro" id="IPR000719">
    <property type="entry name" value="Prot_kinase_dom"/>
</dbReference>
<feature type="compositionally biased region" description="Basic and acidic residues" evidence="9">
    <location>
        <begin position="79"/>
        <end position="101"/>
    </location>
</feature>